<reference evidence="1" key="2">
    <citation type="journal article" date="2015" name="Data Brief">
        <title>Shoot transcriptome of the giant reed, Arundo donax.</title>
        <authorList>
            <person name="Barrero R.A."/>
            <person name="Guerrero F.D."/>
            <person name="Moolhuijzen P."/>
            <person name="Goolsby J.A."/>
            <person name="Tidwell J."/>
            <person name="Bellgard S.E."/>
            <person name="Bellgard M.I."/>
        </authorList>
    </citation>
    <scope>NUCLEOTIDE SEQUENCE</scope>
    <source>
        <tissue evidence="1">Shoot tissue taken approximately 20 cm above the soil surface</tissue>
    </source>
</reference>
<protein>
    <submittedName>
        <fullName evidence="1">Uncharacterized protein</fullName>
    </submittedName>
</protein>
<organism evidence="1">
    <name type="scientific">Arundo donax</name>
    <name type="common">Giant reed</name>
    <name type="synonym">Donax arundinaceus</name>
    <dbReference type="NCBI Taxonomy" id="35708"/>
    <lineage>
        <taxon>Eukaryota</taxon>
        <taxon>Viridiplantae</taxon>
        <taxon>Streptophyta</taxon>
        <taxon>Embryophyta</taxon>
        <taxon>Tracheophyta</taxon>
        <taxon>Spermatophyta</taxon>
        <taxon>Magnoliopsida</taxon>
        <taxon>Liliopsida</taxon>
        <taxon>Poales</taxon>
        <taxon>Poaceae</taxon>
        <taxon>PACMAD clade</taxon>
        <taxon>Arundinoideae</taxon>
        <taxon>Arundineae</taxon>
        <taxon>Arundo</taxon>
    </lineage>
</organism>
<sequence length="31" mass="3660">MPDCTRRENKNQLTHCSSKTVTPNCKIFFLF</sequence>
<name>A0A0A8ZEP1_ARUDO</name>
<proteinExistence type="predicted"/>
<reference evidence="1" key="1">
    <citation type="submission" date="2014-09" db="EMBL/GenBank/DDBJ databases">
        <authorList>
            <person name="Magalhaes I.L.F."/>
            <person name="Oliveira U."/>
            <person name="Santos F.R."/>
            <person name="Vidigal T.H.D.A."/>
            <person name="Brescovit A.D."/>
            <person name="Santos A.J."/>
        </authorList>
    </citation>
    <scope>NUCLEOTIDE SEQUENCE</scope>
    <source>
        <tissue evidence="1">Shoot tissue taken approximately 20 cm above the soil surface</tissue>
    </source>
</reference>
<dbReference type="EMBL" id="GBRH01260016">
    <property type="protein sequence ID" value="JAD37879.1"/>
    <property type="molecule type" value="Transcribed_RNA"/>
</dbReference>
<accession>A0A0A8ZEP1</accession>
<dbReference type="AlphaFoldDB" id="A0A0A8ZEP1"/>
<evidence type="ECO:0000313" key="1">
    <source>
        <dbReference type="EMBL" id="JAD37879.1"/>
    </source>
</evidence>